<dbReference type="GO" id="GO:0006355">
    <property type="term" value="P:regulation of DNA-templated transcription"/>
    <property type="evidence" value="ECO:0007669"/>
    <property type="project" value="InterPro"/>
</dbReference>
<comment type="caution">
    <text evidence="4">The sequence shown here is derived from an EMBL/GenBank/DDBJ whole genome shotgun (WGS) entry which is preliminary data.</text>
</comment>
<dbReference type="Gene3D" id="3.40.50.300">
    <property type="entry name" value="P-loop containing nucleotide triphosphate hydrolases"/>
    <property type="match status" value="1"/>
</dbReference>
<dbReference type="PROSITE" id="PS00675">
    <property type="entry name" value="SIGMA54_INTERACT_1"/>
    <property type="match status" value="1"/>
</dbReference>
<dbReference type="InterPro" id="IPR027417">
    <property type="entry name" value="P-loop_NTPase"/>
</dbReference>
<sequence length="688" mass="78530">MKKPNRIILIAGSKETKKTLVDQLEDIIGDFVQISGYSAEDDILPVFENEVVLLSSSLMKNEVAPYISDNCKQLIANRIVNFLYIDQLFELPNGTEVLYVNDYPETVNEAIESLRNLGVDHLKYYPYFPGKKMVKRIPIAITPGEMDLVPDFIETTINIRPRLIDMSSIIAILSELDIANEKNQEVSNRYIQKIIDLSKRISDTTKEATRISEHLKKVVDGVHDGILAVNNQGIITVFNGIMEGILHIRGKRVIGKPIQDVLMNKELVSFVLENKGESNRYFTIEQADIIVHKFSMESDGTKVVTFKNAGEAIEMENKRRRELLKKGHFAKYTFEDIIGQNDTLLETKRIAKKLAKSDLTILIEGESGTGKELFASSIHNESNRRQGPYLAVNFSALPEDLVESELFGYEEGAFTGAKKGGRKGLFEQAHGGTIFLDEIGDISLKVQARLLRVLQEKELLRIGGNEIIPVDVRVIAATNRHLLTLIEKNQFREDLYHRLKVLFLHLPELRFRKEDVDGLIRYFIHQSGMQDVKVHPAVFQQLRKYHWYGNIRELKNTIDYMLTVCENHEVLLRDIPNESFFQGEPKEHLFPEASKGKDLPMTPALSIDEEELYLVLQVVLELEAKETSISRQKIVKETEKKAIPLTEQQVRYRLQLLSERGYVKVHRGRVGTRITEAGKQHLESLIKS</sequence>
<dbReference type="InterPro" id="IPR002078">
    <property type="entry name" value="Sigma_54_int"/>
</dbReference>
<organism evidence="4 5">
    <name type="scientific">Salipaludibacillus keqinensis</name>
    <dbReference type="NCBI Taxonomy" id="2045207"/>
    <lineage>
        <taxon>Bacteria</taxon>
        <taxon>Bacillati</taxon>
        <taxon>Bacillota</taxon>
        <taxon>Bacilli</taxon>
        <taxon>Bacillales</taxon>
        <taxon>Bacillaceae</taxon>
    </lineage>
</organism>
<dbReference type="InterPro" id="IPR013767">
    <property type="entry name" value="PAS_fold"/>
</dbReference>
<dbReference type="InterPro" id="IPR036388">
    <property type="entry name" value="WH-like_DNA-bd_sf"/>
</dbReference>
<dbReference type="PROSITE" id="PS00676">
    <property type="entry name" value="SIGMA54_INTERACT_2"/>
    <property type="match status" value="1"/>
</dbReference>
<dbReference type="Pfam" id="PF00989">
    <property type="entry name" value="PAS"/>
    <property type="match status" value="1"/>
</dbReference>
<dbReference type="CDD" id="cd00009">
    <property type="entry name" value="AAA"/>
    <property type="match status" value="1"/>
</dbReference>
<dbReference type="SMART" id="SM00091">
    <property type="entry name" value="PAS"/>
    <property type="match status" value="1"/>
</dbReference>
<keyword evidence="1" id="KW-0547">Nucleotide-binding</keyword>
<proteinExistence type="predicted"/>
<dbReference type="InterPro" id="IPR025662">
    <property type="entry name" value="Sigma_54_int_dom_ATP-bd_1"/>
</dbReference>
<dbReference type="InterPro" id="IPR003593">
    <property type="entry name" value="AAA+_ATPase"/>
</dbReference>
<dbReference type="PANTHER" id="PTHR32071">
    <property type="entry name" value="TRANSCRIPTIONAL REGULATORY PROTEIN"/>
    <property type="match status" value="1"/>
</dbReference>
<dbReference type="Proteomes" id="UP000248214">
    <property type="component" value="Unassembled WGS sequence"/>
</dbReference>
<keyword evidence="5" id="KW-1185">Reference proteome</keyword>
<dbReference type="EMBL" id="PDOD01000002">
    <property type="protein sequence ID" value="PYZ93593.1"/>
    <property type="molecule type" value="Genomic_DNA"/>
</dbReference>
<keyword evidence="2" id="KW-0067">ATP-binding</keyword>
<reference evidence="4 5" key="1">
    <citation type="submission" date="2017-10" db="EMBL/GenBank/DDBJ databases">
        <title>Bacillus sp. nov., a halophilic bacterium isolated from a Keqin Lake.</title>
        <authorList>
            <person name="Wang H."/>
        </authorList>
    </citation>
    <scope>NUCLEOTIDE SEQUENCE [LARGE SCALE GENOMIC DNA]</scope>
    <source>
        <strain evidence="4 5">KQ-12</strain>
    </source>
</reference>
<protein>
    <submittedName>
        <fullName evidence="4">Fis family transcriptional regulator</fullName>
    </submittedName>
</protein>
<dbReference type="InterPro" id="IPR000014">
    <property type="entry name" value="PAS"/>
</dbReference>
<evidence type="ECO:0000256" key="1">
    <source>
        <dbReference type="ARBA" id="ARBA00022741"/>
    </source>
</evidence>
<dbReference type="RefSeq" id="WP_110609625.1">
    <property type="nucleotide sequence ID" value="NZ_PDOD01000002.1"/>
</dbReference>
<dbReference type="PROSITE" id="PS50045">
    <property type="entry name" value="SIGMA54_INTERACT_4"/>
    <property type="match status" value="1"/>
</dbReference>
<dbReference type="Pfam" id="PF25601">
    <property type="entry name" value="AAA_lid_14"/>
    <property type="match status" value="1"/>
</dbReference>
<gene>
    <name evidence="4" type="ORF">CR194_10545</name>
</gene>
<dbReference type="Pfam" id="PF08461">
    <property type="entry name" value="WHD_RNase_R"/>
    <property type="match status" value="1"/>
</dbReference>
<dbReference type="SUPFAM" id="SSF55785">
    <property type="entry name" value="PYP-like sensor domain (PAS domain)"/>
    <property type="match status" value="1"/>
</dbReference>
<evidence type="ECO:0000256" key="2">
    <source>
        <dbReference type="ARBA" id="ARBA00022840"/>
    </source>
</evidence>
<dbReference type="Gene3D" id="3.30.450.20">
    <property type="entry name" value="PAS domain"/>
    <property type="match status" value="1"/>
</dbReference>
<dbReference type="InterPro" id="IPR035965">
    <property type="entry name" value="PAS-like_dom_sf"/>
</dbReference>
<accession>A0A323TLW9</accession>
<dbReference type="SUPFAM" id="SSF52540">
    <property type="entry name" value="P-loop containing nucleoside triphosphate hydrolases"/>
    <property type="match status" value="1"/>
</dbReference>
<evidence type="ECO:0000313" key="5">
    <source>
        <dbReference type="Proteomes" id="UP000248214"/>
    </source>
</evidence>
<dbReference type="InterPro" id="IPR025943">
    <property type="entry name" value="Sigma_54_int_dom_ATP-bd_2"/>
</dbReference>
<dbReference type="Gene3D" id="1.10.10.10">
    <property type="entry name" value="Winged helix-like DNA-binding domain superfamily/Winged helix DNA-binding domain"/>
    <property type="match status" value="1"/>
</dbReference>
<dbReference type="Pfam" id="PF00158">
    <property type="entry name" value="Sigma54_activat"/>
    <property type="match status" value="1"/>
</dbReference>
<dbReference type="Gene3D" id="1.10.8.60">
    <property type="match status" value="1"/>
</dbReference>
<evidence type="ECO:0000259" key="3">
    <source>
        <dbReference type="PROSITE" id="PS50045"/>
    </source>
</evidence>
<dbReference type="FunFam" id="3.40.50.300:FF:000006">
    <property type="entry name" value="DNA-binding transcriptional regulator NtrC"/>
    <property type="match status" value="1"/>
</dbReference>
<feature type="domain" description="Sigma-54 factor interaction" evidence="3">
    <location>
        <begin position="337"/>
        <end position="563"/>
    </location>
</feature>
<dbReference type="OrthoDB" id="9771372at2"/>
<dbReference type="GO" id="GO:0005524">
    <property type="term" value="F:ATP binding"/>
    <property type="evidence" value="ECO:0007669"/>
    <property type="project" value="UniProtKB-KW"/>
</dbReference>
<dbReference type="InterPro" id="IPR058031">
    <property type="entry name" value="AAA_lid_NorR"/>
</dbReference>
<dbReference type="InterPro" id="IPR013668">
    <property type="entry name" value="RNase_R_HTH_12"/>
</dbReference>
<dbReference type="AlphaFoldDB" id="A0A323TLW9"/>
<dbReference type="SMART" id="SM00382">
    <property type="entry name" value="AAA"/>
    <property type="match status" value="1"/>
</dbReference>
<dbReference type="PANTHER" id="PTHR32071:SF57">
    <property type="entry name" value="C4-DICARBOXYLATE TRANSPORT TRANSCRIPTIONAL REGULATORY PROTEIN DCTD"/>
    <property type="match status" value="1"/>
</dbReference>
<name>A0A323TLW9_9BACI</name>
<evidence type="ECO:0000313" key="4">
    <source>
        <dbReference type="EMBL" id="PYZ93593.1"/>
    </source>
</evidence>